<dbReference type="AlphaFoldDB" id="A0A2K1JQP4"/>
<reference evidence="2" key="3">
    <citation type="submission" date="2020-12" db="UniProtKB">
        <authorList>
            <consortium name="EnsemblPlants"/>
        </authorList>
    </citation>
    <scope>IDENTIFICATION</scope>
</reference>
<proteinExistence type="predicted"/>
<dbReference type="EMBL" id="ABEU02000012">
    <property type="protein sequence ID" value="PNR43859.1"/>
    <property type="molecule type" value="Genomic_DNA"/>
</dbReference>
<keyword evidence="3" id="KW-1185">Reference proteome</keyword>
<protein>
    <submittedName>
        <fullName evidence="1 2">Uncharacterized protein</fullName>
    </submittedName>
</protein>
<evidence type="ECO:0000313" key="1">
    <source>
        <dbReference type="EMBL" id="PNR43859.1"/>
    </source>
</evidence>
<sequence>MKQSNIRDVVKMLKDVLDVNNVLTPPFYIALIDKASNLRDLIIPSTNKKKS</sequence>
<dbReference type="InParanoid" id="A0A2K1JQP4"/>
<dbReference type="Proteomes" id="UP000006727">
    <property type="component" value="Chromosome 12"/>
</dbReference>
<reference evidence="1 3" key="1">
    <citation type="journal article" date="2008" name="Science">
        <title>The Physcomitrella genome reveals evolutionary insights into the conquest of land by plants.</title>
        <authorList>
            <person name="Rensing S."/>
            <person name="Lang D."/>
            <person name="Zimmer A."/>
            <person name="Terry A."/>
            <person name="Salamov A."/>
            <person name="Shapiro H."/>
            <person name="Nishiyama T."/>
            <person name="Perroud P.-F."/>
            <person name="Lindquist E."/>
            <person name="Kamisugi Y."/>
            <person name="Tanahashi T."/>
            <person name="Sakakibara K."/>
            <person name="Fujita T."/>
            <person name="Oishi K."/>
            <person name="Shin-I T."/>
            <person name="Kuroki Y."/>
            <person name="Toyoda A."/>
            <person name="Suzuki Y."/>
            <person name="Hashimoto A."/>
            <person name="Yamaguchi K."/>
            <person name="Sugano A."/>
            <person name="Kohara Y."/>
            <person name="Fujiyama A."/>
            <person name="Anterola A."/>
            <person name="Aoki S."/>
            <person name="Ashton N."/>
            <person name="Barbazuk W.B."/>
            <person name="Barker E."/>
            <person name="Bennetzen J."/>
            <person name="Bezanilla M."/>
            <person name="Blankenship R."/>
            <person name="Cho S.H."/>
            <person name="Dutcher S."/>
            <person name="Estelle M."/>
            <person name="Fawcett J.A."/>
            <person name="Gundlach H."/>
            <person name="Hanada K."/>
            <person name="Heyl A."/>
            <person name="Hicks K.A."/>
            <person name="Hugh J."/>
            <person name="Lohr M."/>
            <person name="Mayer K."/>
            <person name="Melkozernov A."/>
            <person name="Murata T."/>
            <person name="Nelson D."/>
            <person name="Pils B."/>
            <person name="Prigge M."/>
            <person name="Reiss B."/>
            <person name="Renner T."/>
            <person name="Rombauts S."/>
            <person name="Rushton P."/>
            <person name="Sanderfoot A."/>
            <person name="Schween G."/>
            <person name="Shiu S.-H."/>
            <person name="Stueber K."/>
            <person name="Theodoulou F.L."/>
            <person name="Tu H."/>
            <person name="Van de Peer Y."/>
            <person name="Verrier P.J."/>
            <person name="Waters E."/>
            <person name="Wood A."/>
            <person name="Yang L."/>
            <person name="Cove D."/>
            <person name="Cuming A."/>
            <person name="Hasebe M."/>
            <person name="Lucas S."/>
            <person name="Mishler D.B."/>
            <person name="Reski R."/>
            <person name="Grigoriev I."/>
            <person name="Quatrano R.S."/>
            <person name="Boore J.L."/>
        </authorList>
    </citation>
    <scope>NUCLEOTIDE SEQUENCE [LARGE SCALE GENOMIC DNA]</scope>
    <source>
        <strain evidence="2 3">cv. Gransden 2004</strain>
    </source>
</reference>
<evidence type="ECO:0000313" key="3">
    <source>
        <dbReference type="Proteomes" id="UP000006727"/>
    </source>
</evidence>
<gene>
    <name evidence="1" type="ORF">PHYPA_016242</name>
</gene>
<reference evidence="1 3" key="2">
    <citation type="journal article" date="2018" name="Plant J.">
        <title>The Physcomitrella patens chromosome-scale assembly reveals moss genome structure and evolution.</title>
        <authorList>
            <person name="Lang D."/>
            <person name="Ullrich K.K."/>
            <person name="Murat F."/>
            <person name="Fuchs J."/>
            <person name="Jenkins J."/>
            <person name="Haas F.B."/>
            <person name="Piednoel M."/>
            <person name="Gundlach H."/>
            <person name="Van Bel M."/>
            <person name="Meyberg R."/>
            <person name="Vives C."/>
            <person name="Morata J."/>
            <person name="Symeonidi A."/>
            <person name="Hiss M."/>
            <person name="Muchero W."/>
            <person name="Kamisugi Y."/>
            <person name="Saleh O."/>
            <person name="Blanc G."/>
            <person name="Decker E.L."/>
            <person name="van Gessel N."/>
            <person name="Grimwood J."/>
            <person name="Hayes R.D."/>
            <person name="Graham S.W."/>
            <person name="Gunter L.E."/>
            <person name="McDaniel S.F."/>
            <person name="Hoernstein S.N.W."/>
            <person name="Larsson A."/>
            <person name="Li F.W."/>
            <person name="Perroud P.F."/>
            <person name="Phillips J."/>
            <person name="Ranjan P."/>
            <person name="Rokshar D.S."/>
            <person name="Rothfels C.J."/>
            <person name="Schneider L."/>
            <person name="Shu S."/>
            <person name="Stevenson D.W."/>
            <person name="Thummler F."/>
            <person name="Tillich M."/>
            <person name="Villarreal Aguilar J.C."/>
            <person name="Widiez T."/>
            <person name="Wong G.K."/>
            <person name="Wymore A."/>
            <person name="Zhang Y."/>
            <person name="Zimmer A.D."/>
            <person name="Quatrano R.S."/>
            <person name="Mayer K.F.X."/>
            <person name="Goodstein D."/>
            <person name="Casacuberta J.M."/>
            <person name="Vandepoele K."/>
            <person name="Reski R."/>
            <person name="Cuming A.C."/>
            <person name="Tuskan G.A."/>
            <person name="Maumus F."/>
            <person name="Salse J."/>
            <person name="Schmutz J."/>
            <person name="Rensing S.A."/>
        </authorList>
    </citation>
    <scope>NUCLEOTIDE SEQUENCE [LARGE SCALE GENOMIC DNA]</scope>
    <source>
        <strain evidence="2 3">cv. Gransden 2004</strain>
    </source>
</reference>
<dbReference type="EnsemblPlants" id="Pp3c12_13860V3.1">
    <property type="protein sequence ID" value="PAC:32972951.CDS.1"/>
    <property type="gene ID" value="Pp3c12_13860"/>
</dbReference>
<dbReference type="Gramene" id="Pp3c12_13860V3.1">
    <property type="protein sequence ID" value="PAC:32972951.CDS.1"/>
    <property type="gene ID" value="Pp3c12_13860"/>
</dbReference>
<accession>A0A2K1JQP4</accession>
<organism evidence="1">
    <name type="scientific">Physcomitrium patens</name>
    <name type="common">Spreading-leaved earth moss</name>
    <name type="synonym">Physcomitrella patens</name>
    <dbReference type="NCBI Taxonomy" id="3218"/>
    <lineage>
        <taxon>Eukaryota</taxon>
        <taxon>Viridiplantae</taxon>
        <taxon>Streptophyta</taxon>
        <taxon>Embryophyta</taxon>
        <taxon>Bryophyta</taxon>
        <taxon>Bryophytina</taxon>
        <taxon>Bryopsida</taxon>
        <taxon>Funariidae</taxon>
        <taxon>Funariales</taxon>
        <taxon>Funariaceae</taxon>
        <taxon>Physcomitrium</taxon>
    </lineage>
</organism>
<name>A0A2K1JQP4_PHYPA</name>
<evidence type="ECO:0000313" key="2">
    <source>
        <dbReference type="EnsemblPlants" id="PAC:32972951.CDS.1"/>
    </source>
</evidence>